<dbReference type="Gene3D" id="2.10.109.10">
    <property type="entry name" value="Umud Fragment, subunit A"/>
    <property type="match status" value="1"/>
</dbReference>
<dbReference type="InterPro" id="IPR036286">
    <property type="entry name" value="LexA/Signal_pep-like_sf"/>
</dbReference>
<keyword evidence="5" id="KW-0812">Transmembrane</keyword>
<keyword evidence="7" id="KW-0378">Hydrolase</keyword>
<dbReference type="InterPro" id="IPR000223">
    <property type="entry name" value="Pept_S26A_signal_pept_1"/>
</dbReference>
<dbReference type="FunFam" id="2.10.109.10:FF:000005">
    <property type="entry name" value="Mitochondrial inner membrane protease subunit"/>
    <property type="match status" value="1"/>
</dbReference>
<evidence type="ECO:0000256" key="3">
    <source>
        <dbReference type="ARBA" id="ARBA00013650"/>
    </source>
</evidence>
<evidence type="ECO:0000313" key="13">
    <source>
        <dbReference type="EMBL" id="KAH7331111.1"/>
    </source>
</evidence>
<comment type="subcellular location">
    <subcellularLocation>
        <location evidence="1">Mitochondrion inner membrane</location>
        <topology evidence="1">Single-pass membrane protein</topology>
    </subcellularLocation>
</comment>
<dbReference type="SUPFAM" id="SSF51306">
    <property type="entry name" value="LexA/Signal peptidase"/>
    <property type="match status" value="1"/>
</dbReference>
<dbReference type="GO" id="GO:0006627">
    <property type="term" value="P:protein processing involved in protein targeting to mitochondrion"/>
    <property type="evidence" value="ECO:0007669"/>
    <property type="project" value="InterPro"/>
</dbReference>
<dbReference type="CDD" id="cd06530">
    <property type="entry name" value="S26_SPase_I"/>
    <property type="match status" value="1"/>
</dbReference>
<dbReference type="InterPro" id="IPR037730">
    <property type="entry name" value="IMP2"/>
</dbReference>
<evidence type="ECO:0000256" key="4">
    <source>
        <dbReference type="ARBA" id="ARBA00022670"/>
    </source>
</evidence>
<comment type="similarity">
    <text evidence="2">Belongs to the peptidase S26 family. IMP2 subfamily.</text>
</comment>
<keyword evidence="9" id="KW-0496">Mitochondrion</keyword>
<evidence type="ECO:0000256" key="1">
    <source>
        <dbReference type="ARBA" id="ARBA00004434"/>
    </source>
</evidence>
<keyword evidence="6" id="KW-0999">Mitochondrion inner membrane</keyword>
<keyword evidence="10" id="KW-0472">Membrane</keyword>
<dbReference type="InterPro" id="IPR019756">
    <property type="entry name" value="Pept_S26A_signal_pept_1_Ser-AS"/>
</dbReference>
<evidence type="ECO:0000313" key="14">
    <source>
        <dbReference type="Proteomes" id="UP000825935"/>
    </source>
</evidence>
<reference evidence="13" key="1">
    <citation type="submission" date="2021-08" db="EMBL/GenBank/DDBJ databases">
        <title>WGS assembly of Ceratopteris richardii.</title>
        <authorList>
            <person name="Marchant D.B."/>
            <person name="Chen G."/>
            <person name="Jenkins J."/>
            <person name="Shu S."/>
            <person name="Leebens-Mack J."/>
            <person name="Grimwood J."/>
            <person name="Schmutz J."/>
            <person name="Soltis P."/>
            <person name="Soltis D."/>
            <person name="Chen Z.-H."/>
        </authorList>
    </citation>
    <scope>NUCLEOTIDE SEQUENCE</scope>
    <source>
        <strain evidence="13">Whitten #5841</strain>
        <tissue evidence="13">Leaf</tissue>
    </source>
</reference>
<dbReference type="GO" id="GO:0006465">
    <property type="term" value="P:signal peptide processing"/>
    <property type="evidence" value="ECO:0007669"/>
    <property type="project" value="InterPro"/>
</dbReference>
<dbReference type="PANTHER" id="PTHR46041">
    <property type="entry name" value="MITOCHONDRIAL INNER MEMBRANE PROTEASE SUBUNIT 2"/>
    <property type="match status" value="1"/>
</dbReference>
<keyword evidence="14" id="KW-1185">Reference proteome</keyword>
<sequence length="171" mass="19004">MAEPAWLLAKRSATAALLSITLTDIVGNIARTHGDSMQPTLQPGEKNLLGFLKGDIVFFEKISAAAYKYHRGDVVVLRSPSDPNQWMIKRLIAMQGDWINVPGSYEILQIPKGRCWVEGDGGNISLDSRTFGALPLGLVQGRVTHKIWPPHRFGRVERVFPKGRVMLDDEV</sequence>
<keyword evidence="8" id="KW-1133">Transmembrane helix</keyword>
<evidence type="ECO:0000256" key="11">
    <source>
        <dbReference type="PIRSR" id="PIRSR600223-1"/>
    </source>
</evidence>
<dbReference type="InterPro" id="IPR019533">
    <property type="entry name" value="Peptidase_S26"/>
</dbReference>
<dbReference type="OMA" id="RYHRELM"/>
<dbReference type="PRINTS" id="PR00727">
    <property type="entry name" value="LEADERPTASE"/>
</dbReference>
<keyword evidence="4" id="KW-0645">Protease</keyword>
<dbReference type="PROSITE" id="PS00501">
    <property type="entry name" value="SPASE_I_1"/>
    <property type="match status" value="1"/>
</dbReference>
<evidence type="ECO:0000256" key="7">
    <source>
        <dbReference type="ARBA" id="ARBA00022801"/>
    </source>
</evidence>
<organism evidence="13 14">
    <name type="scientific">Ceratopteris richardii</name>
    <name type="common">Triangle waterfern</name>
    <dbReference type="NCBI Taxonomy" id="49495"/>
    <lineage>
        <taxon>Eukaryota</taxon>
        <taxon>Viridiplantae</taxon>
        <taxon>Streptophyta</taxon>
        <taxon>Embryophyta</taxon>
        <taxon>Tracheophyta</taxon>
        <taxon>Polypodiopsida</taxon>
        <taxon>Polypodiidae</taxon>
        <taxon>Polypodiales</taxon>
        <taxon>Pteridineae</taxon>
        <taxon>Pteridaceae</taxon>
        <taxon>Parkerioideae</taxon>
        <taxon>Ceratopteris</taxon>
    </lineage>
</organism>
<dbReference type="Pfam" id="PF10502">
    <property type="entry name" value="Peptidase_S26"/>
    <property type="match status" value="1"/>
</dbReference>
<evidence type="ECO:0000256" key="9">
    <source>
        <dbReference type="ARBA" id="ARBA00023128"/>
    </source>
</evidence>
<evidence type="ECO:0000256" key="8">
    <source>
        <dbReference type="ARBA" id="ARBA00022989"/>
    </source>
</evidence>
<name>A0A8T2SF74_CERRI</name>
<feature type="domain" description="Peptidase S26" evidence="12">
    <location>
        <begin position="9"/>
        <end position="101"/>
    </location>
</feature>
<dbReference type="AlphaFoldDB" id="A0A8T2SF74"/>
<evidence type="ECO:0000259" key="12">
    <source>
        <dbReference type="Pfam" id="PF10502"/>
    </source>
</evidence>
<dbReference type="EMBL" id="CM035425">
    <property type="protein sequence ID" value="KAH7331111.1"/>
    <property type="molecule type" value="Genomic_DNA"/>
</dbReference>
<dbReference type="GO" id="GO:0004252">
    <property type="term" value="F:serine-type endopeptidase activity"/>
    <property type="evidence" value="ECO:0007669"/>
    <property type="project" value="InterPro"/>
</dbReference>
<feature type="active site" evidence="11">
    <location>
        <position position="36"/>
    </location>
</feature>
<evidence type="ECO:0000256" key="6">
    <source>
        <dbReference type="ARBA" id="ARBA00022792"/>
    </source>
</evidence>
<feature type="active site" evidence="11">
    <location>
        <position position="89"/>
    </location>
</feature>
<comment type="caution">
    <text evidence="13">The sequence shown here is derived from an EMBL/GenBank/DDBJ whole genome shotgun (WGS) entry which is preliminary data.</text>
</comment>
<dbReference type="Proteomes" id="UP000825935">
    <property type="component" value="Chromosome 20"/>
</dbReference>
<evidence type="ECO:0000256" key="2">
    <source>
        <dbReference type="ARBA" id="ARBA00007066"/>
    </source>
</evidence>
<proteinExistence type="inferred from homology"/>
<gene>
    <name evidence="13" type="ORF">KP509_20G015400</name>
</gene>
<dbReference type="GO" id="GO:0042720">
    <property type="term" value="C:mitochondrial inner membrane peptidase complex"/>
    <property type="evidence" value="ECO:0007669"/>
    <property type="project" value="InterPro"/>
</dbReference>
<accession>A0A8T2SF74</accession>
<protein>
    <recommendedName>
        <fullName evidence="3">Mitochondrial inner membrane protease subunit 2</fullName>
    </recommendedName>
</protein>
<evidence type="ECO:0000256" key="10">
    <source>
        <dbReference type="ARBA" id="ARBA00023136"/>
    </source>
</evidence>
<dbReference type="OrthoDB" id="9996127at2759"/>
<evidence type="ECO:0000256" key="5">
    <source>
        <dbReference type="ARBA" id="ARBA00022692"/>
    </source>
</evidence>
<dbReference type="PANTHER" id="PTHR46041:SF2">
    <property type="entry name" value="MITOCHONDRIAL INNER MEMBRANE PROTEASE SUBUNIT 2"/>
    <property type="match status" value="1"/>
</dbReference>